<keyword evidence="1" id="KW-1133">Transmembrane helix</keyword>
<accession>A0A7T8G4V4</accession>
<proteinExistence type="inferred from homology"/>
<comment type="catalytic activity">
    <reaction evidence="1">
        <text>a ubiquinone + NADH + 5 H(+)(in) = a ubiquinol + NAD(+) + 4 H(+)(out)</text>
        <dbReference type="Rhea" id="RHEA:29091"/>
        <dbReference type="Rhea" id="RHEA-COMP:9565"/>
        <dbReference type="Rhea" id="RHEA-COMP:9566"/>
        <dbReference type="ChEBI" id="CHEBI:15378"/>
        <dbReference type="ChEBI" id="CHEBI:16389"/>
        <dbReference type="ChEBI" id="CHEBI:17976"/>
        <dbReference type="ChEBI" id="CHEBI:57540"/>
        <dbReference type="ChEBI" id="CHEBI:57945"/>
        <dbReference type="EC" id="7.1.1.2"/>
    </reaction>
</comment>
<dbReference type="InterPro" id="IPR042106">
    <property type="entry name" value="Nuo/plastoQ_OxRdtase_6_NuoJ"/>
</dbReference>
<comment type="function">
    <text evidence="1">Core subunit of the mitochondrial membrane respiratory chain NADH dehydrogenase (Complex I) which catalyzes electron transfer from NADH through the respiratory chain, using ubiquinone as an electron acceptor. Essential for the catalytic activity and assembly of complex I.</text>
</comment>
<dbReference type="AlphaFoldDB" id="A0A7T8G4V4"/>
<keyword evidence="1" id="KW-0830">Ubiquinone</keyword>
<feature type="transmembrane region" description="Helical" evidence="1">
    <location>
        <begin position="150"/>
        <end position="172"/>
    </location>
</feature>
<dbReference type="PANTHER" id="PTHR33269">
    <property type="entry name" value="NADH-UBIQUINONE OXIDOREDUCTASE CHAIN 6"/>
    <property type="match status" value="1"/>
</dbReference>
<organism evidence="2">
    <name type="scientific">Coscinodiscus wailesii</name>
    <dbReference type="NCBI Taxonomy" id="671091"/>
    <lineage>
        <taxon>Eukaryota</taxon>
        <taxon>Sar</taxon>
        <taxon>Stramenopiles</taxon>
        <taxon>Ochrophyta</taxon>
        <taxon>Bacillariophyta</taxon>
        <taxon>Coscinodiscophyceae</taxon>
        <taxon>Coscinodiscophycidae</taxon>
        <taxon>Coscinodiscales</taxon>
        <taxon>Coscinodiscaceae</taxon>
        <taxon>Coscinodiscus</taxon>
    </lineage>
</organism>
<geneLocation type="mitochondrion" evidence="2"/>
<keyword evidence="1 2" id="KW-0496">Mitochondrion</keyword>
<dbReference type="GO" id="GO:0031966">
    <property type="term" value="C:mitochondrial membrane"/>
    <property type="evidence" value="ECO:0007669"/>
    <property type="project" value="UniProtKB-SubCell"/>
</dbReference>
<dbReference type="EC" id="7.1.1.2" evidence="1"/>
<reference evidence="2" key="1">
    <citation type="submission" date="2020-10" db="EMBL/GenBank/DDBJ databases">
        <title>Coscinodiscus wailesii mitochondrion complete genome.</title>
        <authorList>
            <person name="Huang H."/>
        </authorList>
    </citation>
    <scope>NUCLEOTIDE SEQUENCE</scope>
</reference>
<dbReference type="NCBIfam" id="NF005164">
    <property type="entry name" value="PRK06638.1-4"/>
    <property type="match status" value="1"/>
</dbReference>
<keyword evidence="1" id="KW-0520">NAD</keyword>
<feature type="transmembrane region" description="Helical" evidence="1">
    <location>
        <begin position="30"/>
        <end position="47"/>
    </location>
</feature>
<feature type="transmembrane region" description="Helical" evidence="1">
    <location>
        <begin position="6"/>
        <end position="23"/>
    </location>
</feature>
<keyword evidence="1" id="KW-0249">Electron transport</keyword>
<evidence type="ECO:0000256" key="1">
    <source>
        <dbReference type="RuleBase" id="RU004430"/>
    </source>
</evidence>
<sequence length="199" mass="23082">MFNILIFLFILLMIFNSLAIILSNNSIHSVLFLVLNFIISSGLLLVFEREFIALSFLIIYVGAISILFLFVVMMLDIKIKNSQLDLLKYFPIGFFLGILFFLEVIYMLFNSFWVNTYEHTILANYYINWFKTIDNITDIVALGQIIYTHYIVQFLLAGIILLVAVIAAVVMTQDNIIKKPKKQILFKQISRQYKSAIII</sequence>
<keyword evidence="1" id="KW-0679">Respiratory chain</keyword>
<keyword evidence="1" id="KW-1278">Translocase</keyword>
<keyword evidence="1" id="KW-0812">Transmembrane</keyword>
<keyword evidence="1" id="KW-0472">Membrane</keyword>
<evidence type="ECO:0000313" key="2">
    <source>
        <dbReference type="EMBL" id="QQP21858.1"/>
    </source>
</evidence>
<feature type="transmembrane region" description="Helical" evidence="1">
    <location>
        <begin position="53"/>
        <end position="77"/>
    </location>
</feature>
<dbReference type="InterPro" id="IPR001457">
    <property type="entry name" value="NADH_UbQ/plastoQ_OxRdtase_su6"/>
</dbReference>
<dbReference type="RefSeq" id="YP_010147297.1">
    <property type="nucleotide sequence ID" value="NC_057078.1"/>
</dbReference>
<dbReference type="GO" id="GO:0008137">
    <property type="term" value="F:NADH dehydrogenase (ubiquinone) activity"/>
    <property type="evidence" value="ECO:0007669"/>
    <property type="project" value="UniProtKB-UniRule"/>
</dbReference>
<name>A0A7T8G4V4_9STRA</name>
<dbReference type="PANTHER" id="PTHR33269:SF17">
    <property type="entry name" value="NADH-UBIQUINONE OXIDOREDUCTASE CHAIN 6"/>
    <property type="match status" value="1"/>
</dbReference>
<gene>
    <name evidence="2" type="primary">nad6</name>
</gene>
<feature type="transmembrane region" description="Helical" evidence="1">
    <location>
        <begin position="89"/>
        <end position="109"/>
    </location>
</feature>
<dbReference type="EMBL" id="MW122841">
    <property type="protein sequence ID" value="QQP21858.1"/>
    <property type="molecule type" value="Genomic_DNA"/>
</dbReference>
<keyword evidence="1" id="KW-0813">Transport</keyword>
<dbReference type="GeneID" id="67145376"/>
<dbReference type="Gene3D" id="1.20.120.1200">
    <property type="entry name" value="NADH-ubiquinone/plastoquinone oxidoreductase chain 6, subunit NuoJ"/>
    <property type="match status" value="1"/>
</dbReference>
<protein>
    <recommendedName>
        <fullName evidence="1">NADH-ubiquinone oxidoreductase chain 6</fullName>
        <ecNumber evidence="1">7.1.1.2</ecNumber>
    </recommendedName>
</protein>
<dbReference type="Pfam" id="PF00499">
    <property type="entry name" value="Oxidored_q3"/>
    <property type="match status" value="1"/>
</dbReference>
<comment type="subcellular location">
    <subcellularLocation>
        <location evidence="1">Mitochondrion membrane</location>
        <topology evidence="1">Multi-pass membrane protein</topology>
    </subcellularLocation>
</comment>
<comment type="similarity">
    <text evidence="1">Belongs to the complex I subunit 6 family.</text>
</comment>